<dbReference type="GO" id="GO:0032259">
    <property type="term" value="P:methylation"/>
    <property type="evidence" value="ECO:0007669"/>
    <property type="project" value="UniProtKB-KW"/>
</dbReference>
<keyword evidence="4" id="KW-0489">Methyltransferase</keyword>
<keyword evidence="1" id="KW-0175">Coiled coil</keyword>
<keyword evidence="5" id="KW-1185">Reference proteome</keyword>
<evidence type="ECO:0000256" key="1">
    <source>
        <dbReference type="SAM" id="Coils"/>
    </source>
</evidence>
<gene>
    <name evidence="4" type="ORF">E5167_09645</name>
</gene>
<evidence type="ECO:0000313" key="4">
    <source>
        <dbReference type="EMBL" id="TJY36112.1"/>
    </source>
</evidence>
<keyword evidence="4" id="KW-0808">Transferase</keyword>
<feature type="coiled-coil region" evidence="1">
    <location>
        <begin position="81"/>
        <end position="115"/>
    </location>
</feature>
<evidence type="ECO:0000313" key="5">
    <source>
        <dbReference type="Proteomes" id="UP000307657"/>
    </source>
</evidence>
<comment type="caution">
    <text evidence="4">The sequence shown here is derived from an EMBL/GenBank/DDBJ whole genome shotgun (WGS) entry which is preliminary data.</text>
</comment>
<protein>
    <submittedName>
        <fullName evidence="4">tRNA (Guanine-N1)-methyltransferase</fullName>
    </submittedName>
</protein>
<evidence type="ECO:0000256" key="2">
    <source>
        <dbReference type="SAM" id="Phobius"/>
    </source>
</evidence>
<keyword evidence="3" id="KW-0732">Signal</keyword>
<name>A0A4U0F0E2_9FLAO</name>
<evidence type="ECO:0000256" key="3">
    <source>
        <dbReference type="SAM" id="SignalP"/>
    </source>
</evidence>
<feature type="transmembrane region" description="Helical" evidence="2">
    <location>
        <begin position="133"/>
        <end position="151"/>
    </location>
</feature>
<sequence length="202" mass="23071">MKVLKFTFFIFLASFATSLQAQEQTESINEGTIDQQFEFVLRKSGNFRGTDGQSYEAVKRSMLLTLQAHTIDSLNTLQGKLNTTRNTVITQQNEINELKTNLENTQNTLNTTNAEKNSMSLFGLQMSKTGYNILMWSIIAGLFALLLIFIYKFKNSNAITKSAKSALAEVETEFEEHRRVALEREQKVRRQLQDEINKQKGN</sequence>
<dbReference type="EMBL" id="SUPL01000004">
    <property type="protein sequence ID" value="TJY36112.1"/>
    <property type="molecule type" value="Genomic_DNA"/>
</dbReference>
<organism evidence="4 5">
    <name type="scientific">Pontimicrobium aquaticum</name>
    <dbReference type="NCBI Taxonomy" id="2565367"/>
    <lineage>
        <taxon>Bacteria</taxon>
        <taxon>Pseudomonadati</taxon>
        <taxon>Bacteroidota</taxon>
        <taxon>Flavobacteriia</taxon>
        <taxon>Flavobacteriales</taxon>
        <taxon>Flavobacteriaceae</taxon>
        <taxon>Pontimicrobium</taxon>
    </lineage>
</organism>
<reference evidence="4 5" key="1">
    <citation type="submission" date="2019-04" db="EMBL/GenBank/DDBJ databases">
        <title>Lacinutrix sp. nov., isolated from marine water.</title>
        <authorList>
            <person name="Kim W."/>
        </authorList>
    </citation>
    <scope>NUCLEOTIDE SEQUENCE [LARGE SCALE GENOMIC DNA]</scope>
    <source>
        <strain evidence="4 5">CAU 1491</strain>
    </source>
</reference>
<dbReference type="GO" id="GO:0008168">
    <property type="term" value="F:methyltransferase activity"/>
    <property type="evidence" value="ECO:0007669"/>
    <property type="project" value="UniProtKB-KW"/>
</dbReference>
<keyword evidence="2" id="KW-0812">Transmembrane</keyword>
<dbReference type="AlphaFoldDB" id="A0A4U0F0E2"/>
<dbReference type="OrthoDB" id="981213at2"/>
<keyword evidence="2" id="KW-0472">Membrane</keyword>
<feature type="signal peptide" evidence="3">
    <location>
        <begin position="1"/>
        <end position="21"/>
    </location>
</feature>
<feature type="chain" id="PRO_5020474911" evidence="3">
    <location>
        <begin position="22"/>
        <end position="202"/>
    </location>
</feature>
<accession>A0A4U0F0E2</accession>
<dbReference type="RefSeq" id="WP_136843475.1">
    <property type="nucleotide sequence ID" value="NZ_SUPL01000004.1"/>
</dbReference>
<proteinExistence type="predicted"/>
<keyword evidence="2" id="KW-1133">Transmembrane helix</keyword>
<dbReference type="Proteomes" id="UP000307657">
    <property type="component" value="Unassembled WGS sequence"/>
</dbReference>